<keyword evidence="4 8" id="KW-0812">Transmembrane</keyword>
<keyword evidence="3" id="KW-1003">Cell membrane</keyword>
<feature type="transmembrane region" description="Helical" evidence="8">
    <location>
        <begin position="395"/>
        <end position="413"/>
    </location>
</feature>
<dbReference type="Gene3D" id="1.20.1250.20">
    <property type="entry name" value="MFS general substrate transporter like domains"/>
    <property type="match status" value="2"/>
</dbReference>
<evidence type="ECO:0000256" key="8">
    <source>
        <dbReference type="SAM" id="Phobius"/>
    </source>
</evidence>
<dbReference type="InterPro" id="IPR005828">
    <property type="entry name" value="MFS_sugar_transport-like"/>
</dbReference>
<feature type="transmembrane region" description="Helical" evidence="8">
    <location>
        <begin position="300"/>
        <end position="319"/>
    </location>
</feature>
<evidence type="ECO:0000256" key="5">
    <source>
        <dbReference type="ARBA" id="ARBA00022847"/>
    </source>
</evidence>
<evidence type="ECO:0000256" key="2">
    <source>
        <dbReference type="ARBA" id="ARBA00022448"/>
    </source>
</evidence>
<dbReference type="InterPro" id="IPR005829">
    <property type="entry name" value="Sugar_transporter_CS"/>
</dbReference>
<feature type="domain" description="Major facilitator superfamily (MFS) profile" evidence="9">
    <location>
        <begin position="15"/>
        <end position="418"/>
    </location>
</feature>
<feature type="transmembrane region" description="Helical" evidence="8">
    <location>
        <begin position="187"/>
        <end position="206"/>
    </location>
</feature>
<keyword evidence="2" id="KW-0813">Transport</keyword>
<proteinExistence type="predicted"/>
<evidence type="ECO:0000256" key="6">
    <source>
        <dbReference type="ARBA" id="ARBA00022989"/>
    </source>
</evidence>
<feature type="transmembrane region" description="Helical" evidence="8">
    <location>
        <begin position="325"/>
        <end position="346"/>
    </location>
</feature>
<feature type="transmembrane region" description="Helical" evidence="8">
    <location>
        <begin position="111"/>
        <end position="131"/>
    </location>
</feature>
<keyword evidence="5" id="KW-0769">Symport</keyword>
<organism evidence="10 11">
    <name type="scientific">Asprobacillus argus</name>
    <dbReference type="NCBI Taxonomy" id="3076534"/>
    <lineage>
        <taxon>Bacteria</taxon>
        <taxon>Pseudomonadati</taxon>
        <taxon>Bacteroidota</taxon>
        <taxon>Flavobacteriia</taxon>
        <taxon>Flavobacteriales</taxon>
        <taxon>Flavobacteriaceae</taxon>
        <taxon>Asprobacillus</taxon>
    </lineage>
</organism>
<comment type="subcellular location">
    <subcellularLocation>
        <location evidence="1">Cell membrane</location>
        <topology evidence="1">Multi-pass membrane protein</topology>
    </subcellularLocation>
</comment>
<dbReference type="RefSeq" id="WP_349240566.1">
    <property type="nucleotide sequence ID" value="NZ_JAVTTO010000001.1"/>
</dbReference>
<evidence type="ECO:0000259" key="9">
    <source>
        <dbReference type="PROSITE" id="PS50850"/>
    </source>
</evidence>
<feature type="transmembrane region" description="Helical" evidence="8">
    <location>
        <begin position="52"/>
        <end position="75"/>
    </location>
</feature>
<dbReference type="InterPro" id="IPR036259">
    <property type="entry name" value="MFS_trans_sf"/>
</dbReference>
<accession>A0ABU3LC72</accession>
<feature type="transmembrane region" description="Helical" evidence="8">
    <location>
        <begin position="239"/>
        <end position="262"/>
    </location>
</feature>
<dbReference type="Pfam" id="PF00083">
    <property type="entry name" value="Sugar_tr"/>
    <property type="match status" value="2"/>
</dbReference>
<evidence type="ECO:0000313" key="11">
    <source>
        <dbReference type="Proteomes" id="UP001257277"/>
    </source>
</evidence>
<dbReference type="PROSITE" id="PS50850">
    <property type="entry name" value="MFS"/>
    <property type="match status" value="1"/>
</dbReference>
<dbReference type="InterPro" id="IPR020846">
    <property type="entry name" value="MFS_dom"/>
</dbReference>
<comment type="caution">
    <text evidence="10">The sequence shown here is derived from an EMBL/GenBank/DDBJ whole genome shotgun (WGS) entry which is preliminary data.</text>
</comment>
<feature type="transmembrane region" description="Helical" evidence="8">
    <location>
        <begin position="367"/>
        <end position="389"/>
    </location>
</feature>
<evidence type="ECO:0000256" key="7">
    <source>
        <dbReference type="ARBA" id="ARBA00023136"/>
    </source>
</evidence>
<feature type="transmembrane region" description="Helical" evidence="8">
    <location>
        <begin position="87"/>
        <end position="105"/>
    </location>
</feature>
<dbReference type="PROSITE" id="PS00217">
    <property type="entry name" value="SUGAR_TRANSPORT_2"/>
    <property type="match status" value="1"/>
</dbReference>
<reference evidence="10 11" key="1">
    <citation type="submission" date="2023-09" db="EMBL/GenBank/DDBJ databases">
        <title>Novel taxa isolated from Blanes Bay.</title>
        <authorList>
            <person name="Rey-Velasco X."/>
            <person name="Lucena T."/>
        </authorList>
    </citation>
    <scope>NUCLEOTIDE SEQUENCE [LARGE SCALE GENOMIC DNA]</scope>
    <source>
        <strain evidence="10 11">S356</strain>
    </source>
</reference>
<feature type="transmembrane region" description="Helical" evidence="8">
    <location>
        <begin position="152"/>
        <end position="175"/>
    </location>
</feature>
<evidence type="ECO:0000313" key="10">
    <source>
        <dbReference type="EMBL" id="MDT7831319.1"/>
    </source>
</evidence>
<sequence>MSHQPHLEKKHVRRVLAAGLIGNILEWYDFAVYGFFAAIIGEQFFPSDDPTVSLIAAFGAFAAGFLMRPVGAIFFGRIGDLVGRKRMLFLSVMLMAIPTFIIGLLPTHETIGYAAAILMVIMRMLQGLSVGGEYTGSIVFLVEHAPAHKRGFFSSFSMIGATLGILLGSGMGALITGFLTESQLESWGWRLPFLIGISIGLIGFVIRRGLHETPVTEEKSKAPLKELFKAHSKPMFQSIGLNIMGAVCFYLIFVYMTTWLVTQVHETKSTALDINTISLFVLLLAVPLFAMLSDKIGRKPMLLTGSFLMAVCAYPLVWLMDHHDFTYILVGQSIFAVILSIFMSTIPSFMTELFPSRIRASATSISYNIPYAIFGGTAPMVSVWLISVTDNSEAIAWYLMAVSILAFIIALTVKETKGKKLD</sequence>
<keyword evidence="11" id="KW-1185">Reference proteome</keyword>
<feature type="transmembrane region" description="Helical" evidence="8">
    <location>
        <begin position="15"/>
        <end position="40"/>
    </location>
</feature>
<evidence type="ECO:0000256" key="1">
    <source>
        <dbReference type="ARBA" id="ARBA00004651"/>
    </source>
</evidence>
<evidence type="ECO:0000256" key="4">
    <source>
        <dbReference type="ARBA" id="ARBA00022692"/>
    </source>
</evidence>
<dbReference type="PANTHER" id="PTHR43528:SF1">
    <property type="entry name" value="ALPHA-KETOGLUTARATE PERMEASE"/>
    <property type="match status" value="1"/>
</dbReference>
<dbReference type="SUPFAM" id="SSF103473">
    <property type="entry name" value="MFS general substrate transporter"/>
    <property type="match status" value="1"/>
</dbReference>
<evidence type="ECO:0000256" key="3">
    <source>
        <dbReference type="ARBA" id="ARBA00022475"/>
    </source>
</evidence>
<keyword evidence="6 8" id="KW-1133">Transmembrane helix</keyword>
<gene>
    <name evidence="10" type="ORF">RQM59_02950</name>
</gene>
<protein>
    <submittedName>
        <fullName evidence="10">MFS transporter</fullName>
    </submittedName>
</protein>
<dbReference type="EMBL" id="JAVTTO010000001">
    <property type="protein sequence ID" value="MDT7831319.1"/>
    <property type="molecule type" value="Genomic_DNA"/>
</dbReference>
<dbReference type="Proteomes" id="UP001257277">
    <property type="component" value="Unassembled WGS sequence"/>
</dbReference>
<dbReference type="PANTHER" id="PTHR43528">
    <property type="entry name" value="ALPHA-KETOGLUTARATE PERMEASE"/>
    <property type="match status" value="1"/>
</dbReference>
<keyword evidence="7 8" id="KW-0472">Membrane</keyword>
<dbReference type="InterPro" id="IPR051084">
    <property type="entry name" value="H+-coupled_symporters"/>
</dbReference>
<feature type="transmembrane region" description="Helical" evidence="8">
    <location>
        <begin position="274"/>
        <end position="293"/>
    </location>
</feature>
<name>A0ABU3LC72_9FLAO</name>